<name>A0A1F7F2X3_UNCRA</name>
<comment type="caution">
    <text evidence="2">The sequence shown here is derived from an EMBL/GenBank/DDBJ whole genome shotgun (WGS) entry which is preliminary data.</text>
</comment>
<dbReference type="AlphaFoldDB" id="A0A1F7F2X3"/>
<dbReference type="InterPro" id="IPR001375">
    <property type="entry name" value="Peptidase_S9_cat"/>
</dbReference>
<evidence type="ECO:0000313" key="2">
    <source>
        <dbReference type="EMBL" id="OGK00991.1"/>
    </source>
</evidence>
<dbReference type="EMBL" id="MFYX01000136">
    <property type="protein sequence ID" value="OGK00991.1"/>
    <property type="molecule type" value="Genomic_DNA"/>
</dbReference>
<dbReference type="GO" id="GO:0006508">
    <property type="term" value="P:proteolysis"/>
    <property type="evidence" value="ECO:0007669"/>
    <property type="project" value="InterPro"/>
</dbReference>
<proteinExistence type="predicted"/>
<sequence length="767" mass="84167">MKHLLKIIFIVFIVSNVYPSTPTNVTAFYREGQTFITWTEVSGAAEYRVYRKTGSALSTADLNSAYYIGSASQNSGALGSVFGVNSGDLYYRGISTFGPDEPYGLKIPVNISRYVITDCIVEHGIDHAGKGDELPAGTGLYVHRIREEGNGNYVVTAITGGTEDKSINAGNSVAVSSEAIAPPGIICIYQGEWSAGKHQCRLYAYFYDDNGFNLYSMNPTTGGGNIWNTLSVMWGDSYVLGRSGTSAHPITFALTGYSGPGLIFNTARGSTIDQVFMNGYRDWYTGWCKHYDYQAHPNGSGPVAGDNDTMVFYQEEYLINSMKAFARHPDFNVDTNRIYLTGGSMGGTGTVQLLSRYYDFFASGYASDAFVDWETYNTANLNDSAAYWASQWGIPSVSFAQWDVNASWKWGSKEANLSFMYKDPACQSHLFKFNGMPIWWWQNQKKQATTPLRAAEEWPMMFIGHGNQDPSCASPHHIPGWADSLNASKRAWGYRVAVAGHGAINSFYNGGVAFPDPYKLKRNEAVLGISNLSSNVVPFSQLAYRYDFASLGVGQALENFGVTWACSLNTLDAVNRIIDSTDVFRAWVKSQAIPNGSIPGGNQTADITPRRAQHFRPMPTATFEAKSLSKDFATTYASKDVTVDEYGHVTYTSFPLTSTGSWLEFRYKDGPSAAHRAAPENSDVALSISPNPFNPATKITLSGAGAQSLYRICIYDINGHLVDSFIVRGFQLSTGVVWNATRFSSGIFFVKAVSKGMAVTKQVFLLK</sequence>
<feature type="domain" description="Peptidase S9 prolyl oligopeptidase catalytic" evidence="1">
    <location>
        <begin position="321"/>
        <end position="396"/>
    </location>
</feature>
<dbReference type="Gene3D" id="2.60.40.10">
    <property type="entry name" value="Immunoglobulins"/>
    <property type="match status" value="1"/>
</dbReference>
<protein>
    <recommendedName>
        <fullName evidence="1">Peptidase S9 prolyl oligopeptidase catalytic domain-containing protein</fullName>
    </recommendedName>
</protein>
<accession>A0A1F7F2X3</accession>
<dbReference type="Proteomes" id="UP000179243">
    <property type="component" value="Unassembled WGS sequence"/>
</dbReference>
<evidence type="ECO:0000313" key="3">
    <source>
        <dbReference type="Proteomes" id="UP000179243"/>
    </source>
</evidence>
<organism evidence="2 3">
    <name type="scientific">Candidatus Raymondbacteria bacterium RIFOXYD12_FULL_49_13</name>
    <dbReference type="NCBI Taxonomy" id="1817890"/>
    <lineage>
        <taxon>Bacteria</taxon>
        <taxon>Raymondiibacteriota</taxon>
    </lineage>
</organism>
<dbReference type="Gene3D" id="3.40.50.1820">
    <property type="entry name" value="alpha/beta hydrolase"/>
    <property type="match status" value="1"/>
</dbReference>
<reference evidence="2 3" key="1">
    <citation type="journal article" date="2016" name="Nat. Commun.">
        <title>Thousands of microbial genomes shed light on interconnected biogeochemical processes in an aquifer system.</title>
        <authorList>
            <person name="Anantharaman K."/>
            <person name="Brown C.T."/>
            <person name="Hug L.A."/>
            <person name="Sharon I."/>
            <person name="Castelle C.J."/>
            <person name="Probst A.J."/>
            <person name="Thomas B.C."/>
            <person name="Singh A."/>
            <person name="Wilkins M.J."/>
            <person name="Karaoz U."/>
            <person name="Brodie E.L."/>
            <person name="Williams K.H."/>
            <person name="Hubbard S.S."/>
            <person name="Banfield J.F."/>
        </authorList>
    </citation>
    <scope>NUCLEOTIDE SEQUENCE [LARGE SCALE GENOMIC DNA]</scope>
</reference>
<dbReference type="Pfam" id="PF00326">
    <property type="entry name" value="Peptidase_S9"/>
    <property type="match status" value="1"/>
</dbReference>
<dbReference type="GO" id="GO:0008236">
    <property type="term" value="F:serine-type peptidase activity"/>
    <property type="evidence" value="ECO:0007669"/>
    <property type="project" value="InterPro"/>
</dbReference>
<evidence type="ECO:0000259" key="1">
    <source>
        <dbReference type="Pfam" id="PF00326"/>
    </source>
</evidence>
<dbReference type="InterPro" id="IPR013783">
    <property type="entry name" value="Ig-like_fold"/>
</dbReference>
<dbReference type="SUPFAM" id="SSF53474">
    <property type="entry name" value="alpha/beta-Hydrolases"/>
    <property type="match status" value="1"/>
</dbReference>
<dbReference type="InterPro" id="IPR029058">
    <property type="entry name" value="AB_hydrolase_fold"/>
</dbReference>
<gene>
    <name evidence="2" type="ORF">A2519_17200</name>
</gene>